<gene>
    <name evidence="7" type="ORF">GSPATT00001740001</name>
</gene>
<evidence type="ECO:0000256" key="2">
    <source>
        <dbReference type="ARBA" id="ARBA00022670"/>
    </source>
</evidence>
<dbReference type="Gene3D" id="2.40.70.10">
    <property type="entry name" value="Acid Proteases"/>
    <property type="match status" value="1"/>
</dbReference>
<dbReference type="GO" id="GO:0006508">
    <property type="term" value="P:proteolysis"/>
    <property type="evidence" value="ECO:0000318"/>
    <property type="project" value="GO_Central"/>
</dbReference>
<dbReference type="Pfam" id="PF00026">
    <property type="entry name" value="Asp"/>
    <property type="match status" value="1"/>
</dbReference>
<keyword evidence="5" id="KW-0812">Transmembrane</keyword>
<dbReference type="EMBL" id="CT868318">
    <property type="protein sequence ID" value="CAK78699.1"/>
    <property type="molecule type" value="Genomic_DNA"/>
</dbReference>
<dbReference type="KEGG" id="ptm:GSPATT00001740001"/>
<evidence type="ECO:0000256" key="1">
    <source>
        <dbReference type="ARBA" id="ARBA00007447"/>
    </source>
</evidence>
<feature type="domain" description="Peptidase A1" evidence="6">
    <location>
        <begin position="63"/>
        <end position="419"/>
    </location>
</feature>
<accession>A0D6N2</accession>
<dbReference type="PANTHER" id="PTHR47966:SF51">
    <property type="entry name" value="BETA-SITE APP-CLEAVING ENZYME, ISOFORM A-RELATED"/>
    <property type="match status" value="1"/>
</dbReference>
<keyword evidence="4" id="KW-0378">Hydrolase</keyword>
<dbReference type="HOGENOM" id="CLU_554884_0_0_1"/>
<sequence>MRLQVLSRNSKTQNELMINLIFLFSLVNTQESSFYNQEQAGGKNQGLQSPSNVFLYDDEQLRYFTSITLISSFNGVEKDGKYKIALDVDLPFIFITELNNSLHFTKLIPTDDQIELIISYIKPKFKEIEDCWGNIFYVLNSSLWINENIGLDVSFFYYTGYGAIDFRQSTMLDGYIGLGKYPLVEKGNFNYIMNLTHQHLISHPSYSLYFGNQEGFIDSVITLGNYQESFKQNGTEFQQLKAIPGCNQTWCFRVNQISLYKNDTIIYSSSNHKPYTSFISSTFEFIYMPREIAEAIKFHIQKNDNIDCDFINYPIQNRNNTILICSTKLQISIPQNFPVVEFVVLQHSQKITLTFNPQQYIQKCLDDVETYEFKCLTYFAIYDKKIDQYKPNFDIVFGLPFLRVYYTYYDLQNSTILFSQAYQFDDIPLISRFWYYSFLALLICWALVMMSCGIFFKEQMDQMIVFVINILKYIQGDQQARQQVLRNYLGDD</sequence>
<keyword evidence="5" id="KW-0472">Membrane</keyword>
<keyword evidence="3" id="KW-0064">Aspartyl protease</keyword>
<dbReference type="eggNOG" id="ENOG502SY2S">
    <property type="taxonomic scope" value="Eukaryota"/>
</dbReference>
<dbReference type="GeneID" id="5031881"/>
<evidence type="ECO:0000256" key="3">
    <source>
        <dbReference type="ARBA" id="ARBA00022750"/>
    </source>
</evidence>
<keyword evidence="5" id="KW-1133">Transmembrane helix</keyword>
<dbReference type="InterPro" id="IPR001461">
    <property type="entry name" value="Aspartic_peptidase_A1"/>
</dbReference>
<organism evidence="7 8">
    <name type="scientific">Paramecium tetraurelia</name>
    <dbReference type="NCBI Taxonomy" id="5888"/>
    <lineage>
        <taxon>Eukaryota</taxon>
        <taxon>Sar</taxon>
        <taxon>Alveolata</taxon>
        <taxon>Ciliophora</taxon>
        <taxon>Intramacronucleata</taxon>
        <taxon>Oligohymenophorea</taxon>
        <taxon>Peniculida</taxon>
        <taxon>Parameciidae</taxon>
        <taxon>Paramecium</taxon>
    </lineage>
</organism>
<evidence type="ECO:0000313" key="7">
    <source>
        <dbReference type="EMBL" id="CAK78699.1"/>
    </source>
</evidence>
<proteinExistence type="inferred from homology"/>
<dbReference type="PANTHER" id="PTHR47966">
    <property type="entry name" value="BETA-SITE APP-CLEAVING ENZYME, ISOFORM A-RELATED"/>
    <property type="match status" value="1"/>
</dbReference>
<evidence type="ECO:0000313" key="8">
    <source>
        <dbReference type="Proteomes" id="UP000000600"/>
    </source>
</evidence>
<reference evidence="7 8" key="1">
    <citation type="journal article" date="2006" name="Nature">
        <title>Global trends of whole-genome duplications revealed by the ciliate Paramecium tetraurelia.</title>
        <authorList>
            <consortium name="Genoscope"/>
            <person name="Aury J.-M."/>
            <person name="Jaillon O."/>
            <person name="Duret L."/>
            <person name="Noel B."/>
            <person name="Jubin C."/>
            <person name="Porcel B.M."/>
            <person name="Segurens B."/>
            <person name="Daubin V."/>
            <person name="Anthouard V."/>
            <person name="Aiach N."/>
            <person name="Arnaiz O."/>
            <person name="Billaut A."/>
            <person name="Beisson J."/>
            <person name="Blanc I."/>
            <person name="Bouhouche K."/>
            <person name="Camara F."/>
            <person name="Duharcourt S."/>
            <person name="Guigo R."/>
            <person name="Gogendeau D."/>
            <person name="Katinka M."/>
            <person name="Keller A.-M."/>
            <person name="Kissmehl R."/>
            <person name="Klotz C."/>
            <person name="Koll F."/>
            <person name="Le Moue A."/>
            <person name="Lepere C."/>
            <person name="Malinsky S."/>
            <person name="Nowacki M."/>
            <person name="Nowak J.K."/>
            <person name="Plattner H."/>
            <person name="Poulain J."/>
            <person name="Ruiz F."/>
            <person name="Serrano V."/>
            <person name="Zagulski M."/>
            <person name="Dessen P."/>
            <person name="Betermier M."/>
            <person name="Weissenbach J."/>
            <person name="Scarpelli C."/>
            <person name="Schachter V."/>
            <person name="Sperling L."/>
            <person name="Meyer E."/>
            <person name="Cohen J."/>
            <person name="Wincker P."/>
        </authorList>
    </citation>
    <scope>NUCLEOTIDE SEQUENCE [LARGE SCALE GENOMIC DNA]</scope>
    <source>
        <strain evidence="7 8">Stock d4-2</strain>
    </source>
</reference>
<dbReference type="InterPro" id="IPR021109">
    <property type="entry name" value="Peptidase_aspartic_dom_sf"/>
</dbReference>
<dbReference type="Proteomes" id="UP000000600">
    <property type="component" value="Unassembled WGS sequence"/>
</dbReference>
<evidence type="ECO:0000256" key="4">
    <source>
        <dbReference type="ARBA" id="ARBA00022801"/>
    </source>
</evidence>
<feature type="transmembrane region" description="Helical" evidence="5">
    <location>
        <begin position="433"/>
        <end position="456"/>
    </location>
</feature>
<evidence type="ECO:0000259" key="6">
    <source>
        <dbReference type="PROSITE" id="PS51767"/>
    </source>
</evidence>
<dbReference type="InterPro" id="IPR033121">
    <property type="entry name" value="PEPTIDASE_A1"/>
</dbReference>
<comment type="similarity">
    <text evidence="1">Belongs to the peptidase A1 family.</text>
</comment>
<dbReference type="SUPFAM" id="SSF50630">
    <property type="entry name" value="Acid proteases"/>
    <property type="match status" value="1"/>
</dbReference>
<name>A0D6N2_PARTE</name>
<dbReference type="RefSeq" id="XP_001446096.1">
    <property type="nucleotide sequence ID" value="XM_001446059.1"/>
</dbReference>
<keyword evidence="2" id="KW-0645">Protease</keyword>
<dbReference type="PROSITE" id="PS51767">
    <property type="entry name" value="PEPTIDASE_A1"/>
    <property type="match status" value="1"/>
</dbReference>
<dbReference type="AlphaFoldDB" id="A0D6N2"/>
<dbReference type="OrthoDB" id="284816at2759"/>
<evidence type="ECO:0000256" key="5">
    <source>
        <dbReference type="SAM" id="Phobius"/>
    </source>
</evidence>
<dbReference type="OMA" id="PFIFITE"/>
<dbReference type="InParanoid" id="A0D6N2"/>
<keyword evidence="8" id="KW-1185">Reference proteome</keyword>
<dbReference type="GO" id="GO:0004190">
    <property type="term" value="F:aspartic-type endopeptidase activity"/>
    <property type="evidence" value="ECO:0000318"/>
    <property type="project" value="GO_Central"/>
</dbReference>
<protein>
    <recommendedName>
        <fullName evidence="6">Peptidase A1 domain-containing protein</fullName>
    </recommendedName>
</protein>